<evidence type="ECO:0000256" key="2">
    <source>
        <dbReference type="ARBA" id="ARBA00005369"/>
    </source>
</evidence>
<name>A0A6C0TY81_9GAMM</name>
<dbReference type="NCBIfam" id="TIGR00080">
    <property type="entry name" value="pimt"/>
    <property type="match status" value="1"/>
</dbReference>
<dbReference type="PANTHER" id="PTHR31299:SF0">
    <property type="entry name" value="ESTERASE, PUTATIVE (AFU_ORTHOLOGUE AFUA_1G05850)-RELATED"/>
    <property type="match status" value="1"/>
</dbReference>
<dbReference type="Proteomes" id="UP000477680">
    <property type="component" value="Chromosome"/>
</dbReference>
<evidence type="ECO:0000313" key="10">
    <source>
        <dbReference type="Proteomes" id="UP000477680"/>
    </source>
</evidence>
<evidence type="ECO:0000256" key="4">
    <source>
        <dbReference type="ARBA" id="ARBA00022603"/>
    </source>
</evidence>
<evidence type="ECO:0000256" key="5">
    <source>
        <dbReference type="ARBA" id="ARBA00022679"/>
    </source>
</evidence>
<dbReference type="InterPro" id="IPR000682">
    <property type="entry name" value="PCMT"/>
</dbReference>
<dbReference type="NCBIfam" id="NF001453">
    <property type="entry name" value="PRK00312.1"/>
    <property type="match status" value="1"/>
</dbReference>
<accession>A0A6C0TY81</accession>
<dbReference type="EMBL" id="CP048711">
    <property type="protein sequence ID" value="QIB64349.1"/>
    <property type="molecule type" value="Genomic_DNA"/>
</dbReference>
<dbReference type="GO" id="GO:0004719">
    <property type="term" value="F:protein-L-isoaspartate (D-aspartate) O-methyltransferase activity"/>
    <property type="evidence" value="ECO:0007669"/>
    <property type="project" value="UniProtKB-UniRule"/>
</dbReference>
<dbReference type="Pfam" id="PF01135">
    <property type="entry name" value="PCMT"/>
    <property type="match status" value="1"/>
</dbReference>
<dbReference type="Gene3D" id="3.30.1870.10">
    <property type="entry name" value="EreA-like, domain 2"/>
    <property type="match status" value="1"/>
</dbReference>
<feature type="region of interest" description="Disordered" evidence="8">
    <location>
        <begin position="221"/>
        <end position="245"/>
    </location>
</feature>
<dbReference type="CDD" id="cd02440">
    <property type="entry name" value="AdoMet_MTases"/>
    <property type="match status" value="1"/>
</dbReference>
<dbReference type="InterPro" id="IPR007815">
    <property type="entry name" value="Emycin_Estase"/>
</dbReference>
<dbReference type="CDD" id="cd14728">
    <property type="entry name" value="Ere-like"/>
    <property type="match status" value="1"/>
</dbReference>
<dbReference type="SUPFAM" id="SSF53335">
    <property type="entry name" value="S-adenosyl-L-methionine-dependent methyltransferases"/>
    <property type="match status" value="1"/>
</dbReference>
<dbReference type="GO" id="GO:0005737">
    <property type="term" value="C:cytoplasm"/>
    <property type="evidence" value="ECO:0007669"/>
    <property type="project" value="UniProtKB-SubCell"/>
</dbReference>
<comment type="similarity">
    <text evidence="2 7">Belongs to the methyltransferase superfamily. L-isoaspartyl/D-aspartyl protein methyltransferase family.</text>
</comment>
<comment type="catalytic activity">
    <reaction evidence="7">
        <text>[protein]-L-isoaspartate + S-adenosyl-L-methionine = [protein]-L-isoaspartate alpha-methyl ester + S-adenosyl-L-homocysteine</text>
        <dbReference type="Rhea" id="RHEA:12705"/>
        <dbReference type="Rhea" id="RHEA-COMP:12143"/>
        <dbReference type="Rhea" id="RHEA-COMP:12144"/>
        <dbReference type="ChEBI" id="CHEBI:57856"/>
        <dbReference type="ChEBI" id="CHEBI:59789"/>
        <dbReference type="ChEBI" id="CHEBI:90596"/>
        <dbReference type="ChEBI" id="CHEBI:90598"/>
        <dbReference type="EC" id="2.1.1.77"/>
    </reaction>
</comment>
<keyword evidence="5 7" id="KW-0808">Transferase</keyword>
<evidence type="ECO:0000256" key="7">
    <source>
        <dbReference type="HAMAP-Rule" id="MF_00090"/>
    </source>
</evidence>
<comment type="subcellular location">
    <subcellularLocation>
        <location evidence="1 7">Cytoplasm</location>
    </subcellularLocation>
</comment>
<keyword evidence="6 7" id="KW-0949">S-adenosyl-L-methionine</keyword>
<dbReference type="Gene3D" id="3.40.50.150">
    <property type="entry name" value="Vaccinia Virus protein VP39"/>
    <property type="match status" value="1"/>
</dbReference>
<dbReference type="Gene3D" id="1.20.1440.30">
    <property type="entry name" value="Biosynthetic Protein domain"/>
    <property type="match status" value="1"/>
</dbReference>
<protein>
    <recommendedName>
        <fullName evidence="7">Protein-L-isoaspartate O-methyltransferase</fullName>
        <ecNumber evidence="7">2.1.1.77</ecNumber>
    </recommendedName>
    <alternativeName>
        <fullName evidence="7">L-isoaspartyl protein carboxyl methyltransferase</fullName>
    </alternativeName>
    <alternativeName>
        <fullName evidence="7">Protein L-isoaspartyl methyltransferase</fullName>
    </alternativeName>
    <alternativeName>
        <fullName evidence="7">Protein-beta-aspartate methyltransferase</fullName>
        <shortName evidence="7">PIMT</shortName>
    </alternativeName>
</protein>
<proteinExistence type="inferred from homology"/>
<dbReference type="HAMAP" id="MF_00090">
    <property type="entry name" value="PIMT"/>
    <property type="match status" value="1"/>
</dbReference>
<evidence type="ECO:0000256" key="6">
    <source>
        <dbReference type="ARBA" id="ARBA00022691"/>
    </source>
</evidence>
<dbReference type="KEGG" id="kim:G3T16_01935"/>
<comment type="function">
    <text evidence="7">Catalyzes the methyl esterification of L-isoaspartyl residues in peptides and proteins that result from spontaneous decomposition of normal L-aspartyl and L-asparaginyl residues. It plays a role in the repair and/or degradation of damaged proteins.</text>
</comment>
<dbReference type="GO" id="GO:0032259">
    <property type="term" value="P:methylation"/>
    <property type="evidence" value="ECO:0007669"/>
    <property type="project" value="UniProtKB-KW"/>
</dbReference>
<dbReference type="SUPFAM" id="SSF159501">
    <property type="entry name" value="EreA/ChaN-like"/>
    <property type="match status" value="1"/>
</dbReference>
<dbReference type="InterPro" id="IPR029063">
    <property type="entry name" value="SAM-dependent_MTases_sf"/>
</dbReference>
<dbReference type="InterPro" id="IPR052036">
    <property type="entry name" value="Hydrolase/PRTase-associated"/>
</dbReference>
<dbReference type="GO" id="GO:0046677">
    <property type="term" value="P:response to antibiotic"/>
    <property type="evidence" value="ECO:0007669"/>
    <property type="project" value="InterPro"/>
</dbReference>
<organism evidence="9 10">
    <name type="scientific">Kineobactrum salinum</name>
    <dbReference type="NCBI Taxonomy" id="2708301"/>
    <lineage>
        <taxon>Bacteria</taxon>
        <taxon>Pseudomonadati</taxon>
        <taxon>Pseudomonadota</taxon>
        <taxon>Gammaproteobacteria</taxon>
        <taxon>Cellvibrionales</taxon>
        <taxon>Halieaceae</taxon>
        <taxon>Kineobactrum</taxon>
    </lineage>
</organism>
<evidence type="ECO:0000256" key="8">
    <source>
        <dbReference type="SAM" id="MobiDB-lite"/>
    </source>
</evidence>
<dbReference type="FunFam" id="3.40.50.150:FF:000010">
    <property type="entry name" value="Protein-L-isoaspartate O-methyltransferase"/>
    <property type="match status" value="1"/>
</dbReference>
<dbReference type="RefSeq" id="WP_163493599.1">
    <property type="nucleotide sequence ID" value="NZ_CP048711.1"/>
</dbReference>
<evidence type="ECO:0000313" key="9">
    <source>
        <dbReference type="EMBL" id="QIB64349.1"/>
    </source>
</evidence>
<dbReference type="Gene3D" id="3.40.1660.10">
    <property type="entry name" value="EreA-like (biosynthetic domain)"/>
    <property type="match status" value="1"/>
</dbReference>
<gene>
    <name evidence="7" type="primary">pcm</name>
    <name evidence="9" type="ORF">G3T16_01935</name>
</gene>
<dbReference type="EC" id="2.1.1.77" evidence="7"/>
<reference evidence="9 10" key="1">
    <citation type="submission" date="2020-02" db="EMBL/GenBank/DDBJ databases">
        <title>Genome sequencing for Kineobactrum sp. M2.</title>
        <authorList>
            <person name="Park S.-J."/>
        </authorList>
    </citation>
    <scope>NUCLEOTIDE SEQUENCE [LARGE SCALE GENOMIC DNA]</scope>
    <source>
        <strain evidence="9 10">M2</strain>
    </source>
</reference>
<keyword evidence="3 7" id="KW-0963">Cytoplasm</keyword>
<dbReference type="AlphaFoldDB" id="A0A6C0TY81"/>
<feature type="active site" evidence="7">
    <location>
        <position position="69"/>
    </location>
</feature>
<evidence type="ECO:0000256" key="1">
    <source>
        <dbReference type="ARBA" id="ARBA00004496"/>
    </source>
</evidence>
<keyword evidence="10" id="KW-1185">Reference proteome</keyword>
<dbReference type="GO" id="GO:0030091">
    <property type="term" value="P:protein repair"/>
    <property type="evidence" value="ECO:0007669"/>
    <property type="project" value="UniProtKB-UniRule"/>
</dbReference>
<evidence type="ECO:0000256" key="3">
    <source>
        <dbReference type="ARBA" id="ARBA00022490"/>
    </source>
</evidence>
<dbReference type="Pfam" id="PF05139">
    <property type="entry name" value="Erythro_esteras"/>
    <property type="match status" value="1"/>
</dbReference>
<dbReference type="PANTHER" id="PTHR31299">
    <property type="entry name" value="ESTERASE, PUTATIVE (AFU_ORTHOLOGUE AFUA_1G05850)-RELATED"/>
    <property type="match status" value="1"/>
</dbReference>
<keyword evidence="4 7" id="KW-0489">Methyltransferase</keyword>
<sequence length="674" mass="75299">MSANHDNSSNCETQREAMVQLQLAARGIDDERVLNAMRRVPRERFLPANMREFAYEDTALPIACDQTISQPWVVASMLNALQLPADARVLDVGTGSGYAAAVLAEMAGRVYSIERVPALAAAASELLRELGYDNVEVIHGDGSVGWPAARPFDGIVVAAGAPAIPEPLKLQLSVGGRLVMPVGSAAMQGLVRLTRIGEDEFEREELGPVRFVPLIGEAGWPGDSHRHNDRRRPRAGNLGASEQPATTSQLLAAAAEPLDGDTKLDNLLRRIGDSRVVLIGEASHGSEEFYRIRARLTQRLIEQKHYTGVAVEADWPDAARVDHYVRDLRMPPSEWRAFSRFPTWMWRNTQVQEFVEWLRRHNGGIADIGSRVRFYGLDLYSMYTSMDEVINYLQRIDPAAARDARERYGCLTPWQQDPATYGRAAMSGRYRECESEVVDILTAMMERQLEYMAQDGDSFLDAMHNARLVANAEQYYRSLYDGLADSWNLRDSHMFDTLRSLLEYRENGKIVVWAHNSHIGDARATEVSVRGQHNLGQLCRQAFGDDAYLVGMGTHSGTVAAASDWGGAMEVMKVVPSLAGSWERLCHDTGIPAFSVPVGRRYVAPDLRGRLVEERPERAIGVIYRPATEWASHYFHARLGEQFDDYIWFDETGAVTPLGFREQQGMPDTWPFGL</sequence>